<gene>
    <name evidence="5" type="ORF">SCD90_14610</name>
</gene>
<dbReference type="Gene3D" id="3.20.20.100">
    <property type="entry name" value="NADP-dependent oxidoreductase domain"/>
    <property type="match status" value="1"/>
</dbReference>
<dbReference type="InterPro" id="IPR018170">
    <property type="entry name" value="Aldo/ket_reductase_CS"/>
</dbReference>
<evidence type="ECO:0000256" key="2">
    <source>
        <dbReference type="ARBA" id="ARBA00022857"/>
    </source>
</evidence>
<evidence type="ECO:0000256" key="3">
    <source>
        <dbReference type="ARBA" id="ARBA00023002"/>
    </source>
</evidence>
<dbReference type="Proteomes" id="UP001274321">
    <property type="component" value="Unassembled WGS sequence"/>
</dbReference>
<dbReference type="PANTHER" id="PTHR43827">
    <property type="entry name" value="2,5-DIKETO-D-GLUCONIC ACID REDUCTASE"/>
    <property type="match status" value="1"/>
</dbReference>
<keyword evidence="2" id="KW-0521">NADP</keyword>
<dbReference type="PROSITE" id="PS00798">
    <property type="entry name" value="ALDOKETO_REDUCTASE_1"/>
    <property type="match status" value="1"/>
</dbReference>
<dbReference type="EMBL" id="JAXAFJ010000010">
    <property type="protein sequence ID" value="MDX6807301.1"/>
    <property type="molecule type" value="Genomic_DNA"/>
</dbReference>
<keyword evidence="3" id="KW-0560">Oxidoreductase</keyword>
<comment type="caution">
    <text evidence="5">The sequence shown here is derived from an EMBL/GenBank/DDBJ whole genome shotgun (WGS) entry which is preliminary data.</text>
</comment>
<proteinExistence type="inferred from homology"/>
<reference evidence="5 6" key="1">
    <citation type="submission" date="2023-11" db="EMBL/GenBank/DDBJ databases">
        <authorList>
            <person name="Bao R."/>
        </authorList>
    </citation>
    <scope>NUCLEOTIDE SEQUENCE [LARGE SCALE GENOMIC DNA]</scope>
    <source>
        <strain evidence="5 6">PJ23</strain>
    </source>
</reference>
<dbReference type="Pfam" id="PF00248">
    <property type="entry name" value="Aldo_ket_red"/>
    <property type="match status" value="1"/>
</dbReference>
<dbReference type="PROSITE" id="PS00062">
    <property type="entry name" value="ALDOKETO_REDUCTASE_2"/>
    <property type="match status" value="1"/>
</dbReference>
<dbReference type="SUPFAM" id="SSF51430">
    <property type="entry name" value="NAD(P)-linked oxidoreductase"/>
    <property type="match status" value="1"/>
</dbReference>
<organism evidence="5 6">
    <name type="scientific">Terrihabitans rhizophilus</name>
    <dbReference type="NCBI Taxonomy" id="3092662"/>
    <lineage>
        <taxon>Bacteria</taxon>
        <taxon>Pseudomonadati</taxon>
        <taxon>Pseudomonadota</taxon>
        <taxon>Alphaproteobacteria</taxon>
        <taxon>Hyphomicrobiales</taxon>
        <taxon>Terrihabitans</taxon>
    </lineage>
</organism>
<keyword evidence="6" id="KW-1185">Reference proteome</keyword>
<dbReference type="CDD" id="cd19140">
    <property type="entry name" value="AKR_AKR3F3"/>
    <property type="match status" value="1"/>
</dbReference>
<comment type="similarity">
    <text evidence="1">Belongs to the aldo/keto reductase family.</text>
</comment>
<name>A0ABU4RWN3_9HYPH</name>
<protein>
    <submittedName>
        <fullName evidence="5">Aldo/keto reductase</fullName>
    </submittedName>
</protein>
<dbReference type="PANTHER" id="PTHR43827:SF3">
    <property type="entry name" value="NADP-DEPENDENT OXIDOREDUCTASE DOMAIN-CONTAINING PROTEIN"/>
    <property type="match status" value="1"/>
</dbReference>
<evidence type="ECO:0000256" key="1">
    <source>
        <dbReference type="ARBA" id="ARBA00007905"/>
    </source>
</evidence>
<dbReference type="PIRSF" id="PIRSF000097">
    <property type="entry name" value="AKR"/>
    <property type="match status" value="1"/>
</dbReference>
<sequence length="274" mass="30155">MHTLAANGANIPAIGFGTFRVSSEDVLRMVPAAIEIGFRHVDTAQIYGNEAAVGEAIATSGVPRQDIFLTTKVWVDKFRSGDFGRSVDESLDKLRTDYVDLLLLHWPNPAVPLEEQIGELNAARASGKARNIGVSNYSTALMKEAIRLSDAPLATNQVEYQPFLDQSPVLDLARQNGMSVTAYFAMAEGRVFKDPVIGEIGRKHGKSPAQVVLRWMVQQEDVLVLSKTLSRDRAIENFGIWDFVLDADDMARLFALGSRDGRILNPANLAPEWD</sequence>
<evidence type="ECO:0000259" key="4">
    <source>
        <dbReference type="Pfam" id="PF00248"/>
    </source>
</evidence>
<dbReference type="RefSeq" id="WP_319845430.1">
    <property type="nucleotide sequence ID" value="NZ_JAXAFJ010000010.1"/>
</dbReference>
<accession>A0ABU4RWN3</accession>
<evidence type="ECO:0000313" key="5">
    <source>
        <dbReference type="EMBL" id="MDX6807301.1"/>
    </source>
</evidence>
<dbReference type="InterPro" id="IPR020471">
    <property type="entry name" value="AKR"/>
</dbReference>
<feature type="domain" description="NADP-dependent oxidoreductase" evidence="4">
    <location>
        <begin position="14"/>
        <end position="253"/>
    </location>
</feature>
<evidence type="ECO:0000313" key="6">
    <source>
        <dbReference type="Proteomes" id="UP001274321"/>
    </source>
</evidence>
<dbReference type="InterPro" id="IPR036812">
    <property type="entry name" value="NAD(P)_OxRdtase_dom_sf"/>
</dbReference>
<dbReference type="InterPro" id="IPR023210">
    <property type="entry name" value="NADP_OxRdtase_dom"/>
</dbReference>
<dbReference type="PRINTS" id="PR00069">
    <property type="entry name" value="ALDKETRDTASE"/>
</dbReference>